<comment type="caution">
    <text evidence="1">The sequence shown here is derived from an EMBL/GenBank/DDBJ whole genome shotgun (WGS) entry which is preliminary data.</text>
</comment>
<organism evidence="1 2">
    <name type="scientific">Parelaphostrongylus tenuis</name>
    <name type="common">Meningeal worm</name>
    <dbReference type="NCBI Taxonomy" id="148309"/>
    <lineage>
        <taxon>Eukaryota</taxon>
        <taxon>Metazoa</taxon>
        <taxon>Ecdysozoa</taxon>
        <taxon>Nematoda</taxon>
        <taxon>Chromadorea</taxon>
        <taxon>Rhabditida</taxon>
        <taxon>Rhabditina</taxon>
        <taxon>Rhabditomorpha</taxon>
        <taxon>Strongyloidea</taxon>
        <taxon>Metastrongylidae</taxon>
        <taxon>Parelaphostrongylus</taxon>
    </lineage>
</organism>
<sequence>MFRTAANVCTKEEQRTESVKLAWEIATSDGYGLVTLGIGLEDACERNSERSENPVYPPVLFE</sequence>
<dbReference type="EMBL" id="JAHQIW010002974">
    <property type="protein sequence ID" value="KAJ1356950.1"/>
    <property type="molecule type" value="Genomic_DNA"/>
</dbReference>
<accession>A0AAD5QPL6</accession>
<evidence type="ECO:0000313" key="2">
    <source>
        <dbReference type="Proteomes" id="UP001196413"/>
    </source>
</evidence>
<dbReference type="AlphaFoldDB" id="A0AAD5QPL6"/>
<keyword evidence="2" id="KW-1185">Reference proteome</keyword>
<protein>
    <submittedName>
        <fullName evidence="1">Uncharacterized protein</fullName>
    </submittedName>
</protein>
<dbReference type="Proteomes" id="UP001196413">
    <property type="component" value="Unassembled WGS sequence"/>
</dbReference>
<proteinExistence type="predicted"/>
<name>A0AAD5QPL6_PARTN</name>
<gene>
    <name evidence="1" type="ORF">KIN20_014939</name>
</gene>
<reference evidence="1" key="1">
    <citation type="submission" date="2021-06" db="EMBL/GenBank/DDBJ databases">
        <title>Parelaphostrongylus tenuis whole genome reference sequence.</title>
        <authorList>
            <person name="Garwood T.J."/>
            <person name="Larsen P.A."/>
            <person name="Fountain-Jones N.M."/>
            <person name="Garbe J.R."/>
            <person name="Macchietto M.G."/>
            <person name="Kania S.A."/>
            <person name="Gerhold R.W."/>
            <person name="Richards J.E."/>
            <person name="Wolf T.M."/>
        </authorList>
    </citation>
    <scope>NUCLEOTIDE SEQUENCE</scope>
    <source>
        <strain evidence="1">MNPRO001-30</strain>
        <tissue evidence="1">Meninges</tissue>
    </source>
</reference>
<evidence type="ECO:0000313" key="1">
    <source>
        <dbReference type="EMBL" id="KAJ1356950.1"/>
    </source>
</evidence>